<dbReference type="AlphaFoldDB" id="B8IEB9"/>
<evidence type="ECO:0000256" key="4">
    <source>
        <dbReference type="ARBA" id="ARBA00022692"/>
    </source>
</evidence>
<organism evidence="10 11">
    <name type="scientific">Methylobacterium nodulans (strain LMG 21967 / CNCM I-2342 / ORS 2060)</name>
    <dbReference type="NCBI Taxonomy" id="460265"/>
    <lineage>
        <taxon>Bacteria</taxon>
        <taxon>Pseudomonadati</taxon>
        <taxon>Pseudomonadota</taxon>
        <taxon>Alphaproteobacteria</taxon>
        <taxon>Hyphomicrobiales</taxon>
        <taxon>Methylobacteriaceae</taxon>
        <taxon>Methylobacterium</taxon>
    </lineage>
</organism>
<evidence type="ECO:0000259" key="9">
    <source>
        <dbReference type="Pfam" id="PF09976"/>
    </source>
</evidence>
<keyword evidence="7" id="KW-0143">Chaperone</keyword>
<evidence type="ECO:0000256" key="3">
    <source>
        <dbReference type="ARBA" id="ARBA00022475"/>
    </source>
</evidence>
<feature type="domain" description="Ancillary SecYEG translocon subunit/Cell division coordinator CpoB TPR" evidence="9">
    <location>
        <begin position="23"/>
        <end position="191"/>
    </location>
</feature>
<keyword evidence="11" id="KW-1185">Reference proteome</keyword>
<keyword evidence="5 8" id="KW-1133">Transmembrane helix</keyword>
<name>B8IEB9_METNO</name>
<dbReference type="InterPro" id="IPR018704">
    <property type="entry name" value="SecYEG/CpoB_TPR"/>
</dbReference>
<proteinExistence type="predicted"/>
<dbReference type="HOGENOM" id="CLU_073302_1_1_5"/>
<dbReference type="PANTHER" id="PTHR38035">
    <property type="entry name" value="UPF0070 PROTEIN YFGM"/>
    <property type="match status" value="1"/>
</dbReference>
<keyword evidence="6 8" id="KW-0472">Membrane</keyword>
<evidence type="ECO:0000256" key="2">
    <source>
        <dbReference type="ARBA" id="ARBA00004236"/>
    </source>
</evidence>
<keyword evidence="4 8" id="KW-0812">Transmembrane</keyword>
<evidence type="ECO:0000256" key="5">
    <source>
        <dbReference type="ARBA" id="ARBA00022989"/>
    </source>
</evidence>
<dbReference type="STRING" id="460265.Mnod_4624"/>
<comment type="subcellular location">
    <subcellularLocation>
        <location evidence="2">Cell membrane</location>
    </subcellularLocation>
    <subcellularLocation>
        <location evidence="1">Membrane</location>
        <topology evidence="1">Single-pass membrane protein</topology>
    </subcellularLocation>
</comment>
<dbReference type="GO" id="GO:0044877">
    <property type="term" value="F:protein-containing complex binding"/>
    <property type="evidence" value="ECO:0007669"/>
    <property type="project" value="InterPro"/>
</dbReference>
<dbReference type="Pfam" id="PF09976">
    <property type="entry name" value="TPR_21"/>
    <property type="match status" value="1"/>
</dbReference>
<keyword evidence="3" id="KW-1003">Cell membrane</keyword>
<gene>
    <name evidence="10" type="ordered locus">Mnod_4624</name>
</gene>
<dbReference type="Proteomes" id="UP000008207">
    <property type="component" value="Chromosome"/>
</dbReference>
<dbReference type="PANTHER" id="PTHR38035:SF1">
    <property type="entry name" value="ANCILLARY SECYEG TRANSLOCON SUBUNIT"/>
    <property type="match status" value="1"/>
</dbReference>
<evidence type="ECO:0000256" key="8">
    <source>
        <dbReference type="SAM" id="Phobius"/>
    </source>
</evidence>
<feature type="transmembrane region" description="Helical" evidence="8">
    <location>
        <begin position="26"/>
        <end position="47"/>
    </location>
</feature>
<dbReference type="RefSeq" id="WP_015931127.1">
    <property type="nucleotide sequence ID" value="NC_011894.1"/>
</dbReference>
<evidence type="ECO:0000256" key="7">
    <source>
        <dbReference type="ARBA" id="ARBA00023186"/>
    </source>
</evidence>
<accession>B8IEB9</accession>
<reference evidence="10 11" key="1">
    <citation type="submission" date="2009-01" db="EMBL/GenBank/DDBJ databases">
        <title>Complete sequence of chromosome of Methylobacterium nodulans ORS 2060.</title>
        <authorList>
            <consortium name="US DOE Joint Genome Institute"/>
            <person name="Lucas S."/>
            <person name="Copeland A."/>
            <person name="Lapidus A."/>
            <person name="Glavina del Rio T."/>
            <person name="Dalin E."/>
            <person name="Tice H."/>
            <person name="Bruce D."/>
            <person name="Goodwin L."/>
            <person name="Pitluck S."/>
            <person name="Sims D."/>
            <person name="Brettin T."/>
            <person name="Detter J.C."/>
            <person name="Han C."/>
            <person name="Larimer F."/>
            <person name="Land M."/>
            <person name="Hauser L."/>
            <person name="Kyrpides N."/>
            <person name="Ivanova N."/>
            <person name="Marx C.J."/>
            <person name="Richardson P."/>
        </authorList>
    </citation>
    <scope>NUCLEOTIDE SEQUENCE [LARGE SCALE GENOMIC DNA]</scope>
    <source>
        <strain evidence="11">LMG 21967 / CNCM I-2342 / ORS 2060</strain>
    </source>
</reference>
<evidence type="ECO:0000256" key="6">
    <source>
        <dbReference type="ARBA" id="ARBA00023136"/>
    </source>
</evidence>
<dbReference type="GO" id="GO:0005886">
    <property type="term" value="C:plasma membrane"/>
    <property type="evidence" value="ECO:0007669"/>
    <property type="project" value="UniProtKB-SubCell"/>
</dbReference>
<dbReference type="InterPro" id="IPR026039">
    <property type="entry name" value="YfgM"/>
</dbReference>
<sequence>MKEDEFIREVNEEYRRDRAAEIWKRYSGVFIGIAVLVVLGIGGWRFWQHEQQVQAEAASRRFDEAVRTAKDKGADAAKTFEAVAADAPGGYRVLARLRAAAEAGKVEPAAGAKAYAAIADDNAVGQGLRDVARLRGALLRLDADDPEALNTLQGLATPTNAFRHTAREMLGLSALRKGDFDGAGRWFDQIAADRETPQGLRQRLEVYIALVAGGKVQVSDATPAPQAAPPPPQVTR</sequence>
<dbReference type="KEGG" id="mno:Mnod_4624"/>
<protein>
    <recommendedName>
        <fullName evidence="9">Ancillary SecYEG translocon subunit/Cell division coordinator CpoB TPR domain-containing protein</fullName>
    </recommendedName>
</protein>
<dbReference type="EMBL" id="CP001349">
    <property type="protein sequence ID" value="ACL59491.1"/>
    <property type="molecule type" value="Genomic_DNA"/>
</dbReference>
<evidence type="ECO:0000313" key="11">
    <source>
        <dbReference type="Proteomes" id="UP000008207"/>
    </source>
</evidence>
<evidence type="ECO:0000256" key="1">
    <source>
        <dbReference type="ARBA" id="ARBA00004167"/>
    </source>
</evidence>
<evidence type="ECO:0000313" key="10">
    <source>
        <dbReference type="EMBL" id="ACL59491.1"/>
    </source>
</evidence>
<dbReference type="eggNOG" id="COG4649">
    <property type="taxonomic scope" value="Bacteria"/>
</dbReference>
<dbReference type="OrthoDB" id="7173339at2"/>